<dbReference type="GO" id="GO:0030163">
    <property type="term" value="P:protein catabolic process"/>
    <property type="evidence" value="ECO:0007669"/>
    <property type="project" value="TreeGrafter"/>
</dbReference>
<dbReference type="EMBL" id="QGGW01000016">
    <property type="protein sequence ID" value="PWK55595.1"/>
    <property type="molecule type" value="Genomic_DNA"/>
</dbReference>
<dbReference type="GO" id="GO:0004222">
    <property type="term" value="F:metalloendopeptidase activity"/>
    <property type="evidence" value="ECO:0007669"/>
    <property type="project" value="InterPro"/>
</dbReference>
<dbReference type="AlphaFoldDB" id="A0A316G5T1"/>
<sequence>MTQSTTRNDGQKWRSFANEILEQLALPPHAKWAFTDWHGTLIAASASTKPKAQGRQKKLSGFCEPEGRDQAPGDVEQPHVDSILDEIEMDWQENMGRILPTCPEHHQRPRAEGVMMAVQLARCFVTPEGFANAFCKPGSILFLRSPAGYSPGMMTNILRAIVASPDLCPGLHRPDARKVSELLGSAAAGKETGYFGLAKSFEHVIDEGRPLLLVGANPSTLPASFARVLEAEINLPELDREMLRVILGHLYPGQIVHETDIPASISAAEVAALTPEQLTIAARAPNPIGAGQVLVRLLNKGKISAAPGLADFPLAADVREPVEQVLADLRDWQAGKIRWKDVTSGLLLEGPPGCGKTELPKLLARDAGFPVFAGSLSKWQSEGARSSDLLQKMRAFFDQAMQASPAIVFIDELDAIGDRDRPHDQNSSWTASIVAGLLECLDGFDGREGVVVIAATNFANRIDAAMTRPGRFDYLIKMDHPTLDLLPAAFRWHLGNDLRDADLASVCARAVGLSGAQIANAVKTARATARRERRELDADDLTTAVERIRPSIAPEIGWGVALHESGHAIVAHATGRAQPKLLSLYQGGGQADMTQLPSAMRRSDIEGDIALLLGGRAAERLVLGRPSGGAGGGQHSDLAKATERATGLEMSYGLGESGTVWMGPPNTAVDRLRFDHSLKERVQDHLTRAESAALAILTENRETLIAMARMLLDRGSLSGPDLAGLLSGVKLAEMTGQAEGPLLENCAECVEVENSSSRLLQSI</sequence>
<dbReference type="PANTHER" id="PTHR23076:SF97">
    <property type="entry name" value="ATP-DEPENDENT ZINC METALLOPROTEASE YME1L1"/>
    <property type="match status" value="1"/>
</dbReference>
<feature type="region of interest" description="Disordered" evidence="1">
    <location>
        <begin position="46"/>
        <end position="76"/>
    </location>
</feature>
<name>A0A316G5T1_9RHOB</name>
<evidence type="ECO:0000256" key="1">
    <source>
        <dbReference type="SAM" id="MobiDB-lite"/>
    </source>
</evidence>
<dbReference type="InterPro" id="IPR003959">
    <property type="entry name" value="ATPase_AAA_core"/>
</dbReference>
<proteinExistence type="predicted"/>
<dbReference type="Proteomes" id="UP000245708">
    <property type="component" value="Unassembled WGS sequence"/>
</dbReference>
<dbReference type="Gene3D" id="3.40.50.300">
    <property type="entry name" value="P-loop containing nucleotide triphosphate hydrolases"/>
    <property type="match status" value="1"/>
</dbReference>
<dbReference type="RefSeq" id="WP_170119155.1">
    <property type="nucleotide sequence ID" value="NZ_QGGW01000016.1"/>
</dbReference>
<organism evidence="3 4">
    <name type="scientific">Roseicyclus mahoneyensis</name>
    <dbReference type="NCBI Taxonomy" id="164332"/>
    <lineage>
        <taxon>Bacteria</taxon>
        <taxon>Pseudomonadati</taxon>
        <taxon>Pseudomonadota</taxon>
        <taxon>Alphaproteobacteria</taxon>
        <taxon>Rhodobacterales</taxon>
        <taxon>Roseobacteraceae</taxon>
        <taxon>Roseicyclus</taxon>
    </lineage>
</organism>
<feature type="compositionally biased region" description="Basic and acidic residues" evidence="1">
    <location>
        <begin position="65"/>
        <end position="76"/>
    </location>
</feature>
<dbReference type="GO" id="GO:0005524">
    <property type="term" value="F:ATP binding"/>
    <property type="evidence" value="ECO:0007669"/>
    <property type="project" value="InterPro"/>
</dbReference>
<protein>
    <submittedName>
        <fullName evidence="3">Peptidase M41-like protein</fullName>
    </submittedName>
</protein>
<dbReference type="GO" id="GO:0005886">
    <property type="term" value="C:plasma membrane"/>
    <property type="evidence" value="ECO:0007669"/>
    <property type="project" value="TreeGrafter"/>
</dbReference>
<dbReference type="InterPro" id="IPR000642">
    <property type="entry name" value="Peptidase_M41"/>
</dbReference>
<dbReference type="CDD" id="cd19481">
    <property type="entry name" value="RecA-like_protease"/>
    <property type="match status" value="1"/>
</dbReference>
<dbReference type="SUPFAM" id="SSF52540">
    <property type="entry name" value="P-loop containing nucleoside triphosphate hydrolases"/>
    <property type="match status" value="1"/>
</dbReference>
<dbReference type="Pfam" id="PF01434">
    <property type="entry name" value="Peptidase_M41"/>
    <property type="match status" value="1"/>
</dbReference>
<dbReference type="InterPro" id="IPR027417">
    <property type="entry name" value="P-loop_NTPase"/>
</dbReference>
<comment type="caution">
    <text evidence="3">The sequence shown here is derived from an EMBL/GenBank/DDBJ whole genome shotgun (WGS) entry which is preliminary data.</text>
</comment>
<evidence type="ECO:0000313" key="4">
    <source>
        <dbReference type="Proteomes" id="UP000245708"/>
    </source>
</evidence>
<dbReference type="InterPro" id="IPR037219">
    <property type="entry name" value="Peptidase_M41-like"/>
</dbReference>
<accession>A0A316G5T1</accession>
<dbReference type="PANTHER" id="PTHR23076">
    <property type="entry name" value="METALLOPROTEASE M41 FTSH"/>
    <property type="match status" value="1"/>
</dbReference>
<gene>
    <name evidence="3" type="ORF">C7455_11630</name>
</gene>
<dbReference type="GO" id="GO:0006508">
    <property type="term" value="P:proteolysis"/>
    <property type="evidence" value="ECO:0007669"/>
    <property type="project" value="InterPro"/>
</dbReference>
<dbReference type="Pfam" id="PF00004">
    <property type="entry name" value="AAA"/>
    <property type="match status" value="1"/>
</dbReference>
<feature type="domain" description="AAA+ ATPase" evidence="2">
    <location>
        <begin position="342"/>
        <end position="482"/>
    </location>
</feature>
<keyword evidence="4" id="KW-1185">Reference proteome</keyword>
<dbReference type="SUPFAM" id="SSF140990">
    <property type="entry name" value="FtsH protease domain-like"/>
    <property type="match status" value="1"/>
</dbReference>
<dbReference type="SMART" id="SM00382">
    <property type="entry name" value="AAA"/>
    <property type="match status" value="1"/>
</dbReference>
<dbReference type="Gene3D" id="1.10.8.60">
    <property type="match status" value="1"/>
</dbReference>
<dbReference type="GO" id="GO:0004176">
    <property type="term" value="F:ATP-dependent peptidase activity"/>
    <property type="evidence" value="ECO:0007669"/>
    <property type="project" value="InterPro"/>
</dbReference>
<dbReference type="Gene3D" id="1.20.58.760">
    <property type="entry name" value="Peptidase M41"/>
    <property type="match status" value="1"/>
</dbReference>
<evidence type="ECO:0000259" key="2">
    <source>
        <dbReference type="SMART" id="SM00382"/>
    </source>
</evidence>
<dbReference type="GO" id="GO:0016887">
    <property type="term" value="F:ATP hydrolysis activity"/>
    <property type="evidence" value="ECO:0007669"/>
    <property type="project" value="InterPro"/>
</dbReference>
<evidence type="ECO:0000313" key="3">
    <source>
        <dbReference type="EMBL" id="PWK55595.1"/>
    </source>
</evidence>
<dbReference type="InterPro" id="IPR003593">
    <property type="entry name" value="AAA+_ATPase"/>
</dbReference>
<reference evidence="3 4" key="1">
    <citation type="submission" date="2018-05" db="EMBL/GenBank/DDBJ databases">
        <title>Genomic Encyclopedia of Type Strains, Phase IV (KMG-IV): sequencing the most valuable type-strain genomes for metagenomic binning, comparative biology and taxonomic classification.</title>
        <authorList>
            <person name="Goeker M."/>
        </authorList>
    </citation>
    <scope>NUCLEOTIDE SEQUENCE [LARGE SCALE GENOMIC DNA]</scope>
    <source>
        <strain evidence="3 4">DSM 16097</strain>
    </source>
</reference>